<comment type="caution">
    <text evidence="2">The sequence shown here is derived from an EMBL/GenBank/DDBJ whole genome shotgun (WGS) entry which is preliminary data.</text>
</comment>
<keyword evidence="3" id="KW-1185">Reference proteome</keyword>
<dbReference type="EMBL" id="JANPWB010000008">
    <property type="protein sequence ID" value="KAJ1164906.1"/>
    <property type="molecule type" value="Genomic_DNA"/>
</dbReference>
<evidence type="ECO:0000313" key="2">
    <source>
        <dbReference type="EMBL" id="KAJ1164906.1"/>
    </source>
</evidence>
<feature type="compositionally biased region" description="Basic and acidic residues" evidence="1">
    <location>
        <begin position="103"/>
        <end position="113"/>
    </location>
</feature>
<evidence type="ECO:0000256" key="1">
    <source>
        <dbReference type="SAM" id="MobiDB-lite"/>
    </source>
</evidence>
<sequence>MIHENRNFMEPTEPRAQQCEQNWHAPGRHLLIDQRGARQRSANPQQQLYQGESARAALIRDMTRLLLFFFVGVVLYQNGTFGKAVYGDPPPTEVQEYSDTDYPDGKTESKRASDQVIRNADSPNSSEHASLCYFVQESEIESQISCRLRFTRSKFNFNPFGLRFGKREPGSPVSKRDPTPVSRIILPYLLALKEGRRSKCGHPGNDC</sequence>
<dbReference type="Proteomes" id="UP001066276">
    <property type="component" value="Chromosome 4_2"/>
</dbReference>
<accession>A0AAV7SLH6</accession>
<feature type="region of interest" description="Disordered" evidence="1">
    <location>
        <begin position="85"/>
        <end position="123"/>
    </location>
</feature>
<protein>
    <submittedName>
        <fullName evidence="2">Uncharacterized protein</fullName>
    </submittedName>
</protein>
<gene>
    <name evidence="2" type="ORF">NDU88_005338</name>
</gene>
<evidence type="ECO:0000313" key="3">
    <source>
        <dbReference type="Proteomes" id="UP001066276"/>
    </source>
</evidence>
<name>A0AAV7SLH6_PLEWA</name>
<dbReference type="AlphaFoldDB" id="A0AAV7SLH6"/>
<reference evidence="2" key="1">
    <citation type="journal article" date="2022" name="bioRxiv">
        <title>Sequencing and chromosome-scale assembly of the giantPleurodeles waltlgenome.</title>
        <authorList>
            <person name="Brown T."/>
            <person name="Elewa A."/>
            <person name="Iarovenko S."/>
            <person name="Subramanian E."/>
            <person name="Araus A.J."/>
            <person name="Petzold A."/>
            <person name="Susuki M."/>
            <person name="Suzuki K.-i.T."/>
            <person name="Hayashi T."/>
            <person name="Toyoda A."/>
            <person name="Oliveira C."/>
            <person name="Osipova E."/>
            <person name="Leigh N.D."/>
            <person name="Simon A."/>
            <person name="Yun M.H."/>
        </authorList>
    </citation>
    <scope>NUCLEOTIDE SEQUENCE</scope>
    <source>
        <strain evidence="2">20211129_DDA</strain>
        <tissue evidence="2">Liver</tissue>
    </source>
</reference>
<organism evidence="2 3">
    <name type="scientific">Pleurodeles waltl</name>
    <name type="common">Iberian ribbed newt</name>
    <dbReference type="NCBI Taxonomy" id="8319"/>
    <lineage>
        <taxon>Eukaryota</taxon>
        <taxon>Metazoa</taxon>
        <taxon>Chordata</taxon>
        <taxon>Craniata</taxon>
        <taxon>Vertebrata</taxon>
        <taxon>Euteleostomi</taxon>
        <taxon>Amphibia</taxon>
        <taxon>Batrachia</taxon>
        <taxon>Caudata</taxon>
        <taxon>Salamandroidea</taxon>
        <taxon>Salamandridae</taxon>
        <taxon>Pleurodelinae</taxon>
        <taxon>Pleurodeles</taxon>
    </lineage>
</organism>
<proteinExistence type="predicted"/>